<gene>
    <name evidence="2" type="ORF">MEDL_16858</name>
</gene>
<evidence type="ECO:0000313" key="3">
    <source>
        <dbReference type="Proteomes" id="UP000683360"/>
    </source>
</evidence>
<proteinExistence type="predicted"/>
<dbReference type="AlphaFoldDB" id="A0A8S3R046"/>
<sequence length="156" mass="17956">MEKNSEKSLQMENSEESLPVTSSGKITMKSGSDFHSFMIPQPSPSRIPLMQDSNSKDRIRRPSDCIIPRGSTRMNIYPKYLMIVVQERRTSYTSRSKSKSWFSNREHMRERRKNPGPTSEFLQLPSIPTQNAMVKTSHPVSTSGLTRLQIHEERIT</sequence>
<evidence type="ECO:0000313" key="2">
    <source>
        <dbReference type="EMBL" id="CAG2202305.1"/>
    </source>
</evidence>
<feature type="region of interest" description="Disordered" evidence="1">
    <location>
        <begin position="1"/>
        <end position="70"/>
    </location>
</feature>
<reference evidence="2" key="1">
    <citation type="submission" date="2021-03" db="EMBL/GenBank/DDBJ databases">
        <authorList>
            <person name="Bekaert M."/>
        </authorList>
    </citation>
    <scope>NUCLEOTIDE SEQUENCE</scope>
</reference>
<keyword evidence="3" id="KW-1185">Reference proteome</keyword>
<name>A0A8S3R046_MYTED</name>
<feature type="region of interest" description="Disordered" evidence="1">
    <location>
        <begin position="96"/>
        <end position="120"/>
    </location>
</feature>
<protein>
    <submittedName>
        <fullName evidence="2">Uncharacterized protein</fullName>
    </submittedName>
</protein>
<dbReference type="EMBL" id="CAJPWZ010000885">
    <property type="protein sequence ID" value="CAG2202305.1"/>
    <property type="molecule type" value="Genomic_DNA"/>
</dbReference>
<feature type="compositionally biased region" description="Basic and acidic residues" evidence="1">
    <location>
        <begin position="54"/>
        <end position="63"/>
    </location>
</feature>
<comment type="caution">
    <text evidence="2">The sequence shown here is derived from an EMBL/GenBank/DDBJ whole genome shotgun (WGS) entry which is preliminary data.</text>
</comment>
<evidence type="ECO:0000256" key="1">
    <source>
        <dbReference type="SAM" id="MobiDB-lite"/>
    </source>
</evidence>
<organism evidence="2 3">
    <name type="scientific">Mytilus edulis</name>
    <name type="common">Blue mussel</name>
    <dbReference type="NCBI Taxonomy" id="6550"/>
    <lineage>
        <taxon>Eukaryota</taxon>
        <taxon>Metazoa</taxon>
        <taxon>Spiralia</taxon>
        <taxon>Lophotrochozoa</taxon>
        <taxon>Mollusca</taxon>
        <taxon>Bivalvia</taxon>
        <taxon>Autobranchia</taxon>
        <taxon>Pteriomorphia</taxon>
        <taxon>Mytilida</taxon>
        <taxon>Mytiloidea</taxon>
        <taxon>Mytilidae</taxon>
        <taxon>Mytilinae</taxon>
        <taxon>Mytilus</taxon>
    </lineage>
</organism>
<dbReference type="Proteomes" id="UP000683360">
    <property type="component" value="Unassembled WGS sequence"/>
</dbReference>
<accession>A0A8S3R046</accession>